<organism evidence="4">
    <name type="scientific">Thermosulfurimonas dismutans</name>
    <dbReference type="NCBI Taxonomy" id="999894"/>
    <lineage>
        <taxon>Bacteria</taxon>
        <taxon>Pseudomonadati</taxon>
        <taxon>Thermodesulfobacteriota</taxon>
        <taxon>Thermodesulfobacteria</taxon>
        <taxon>Thermodesulfobacteriales</taxon>
        <taxon>Thermodesulfobacteriaceae</taxon>
        <taxon>Thermosulfurimonas</taxon>
    </lineage>
</organism>
<sequence length="395" mass="45837">WVPSHFPTDGHGLAFFDGTHLYEYEDFRKRFHPDWKSYIFDYGKGEVRSFLLSSAHFWLERYHADALRLDAVASMLYLDYSRGPGEWVPNIYGGKENLEAIAFLRLLNEKLYGALPDIQTIAEESTAWPLVTRPVYVGGLGFGMKWNLGWMNDTLFYFSKDPIYRKYHHDTLTFSLWYAFSENFILPLSHDEVVHGKGSLLGKMPGDPWQKRANLRALFGYMWAHPGKKLLFMGGEFGQWREWNHEESLDWHLLAYPEHRGIRLLVRDLNRVVRENPALYELDFSPEGFEWIDFHDVEKSVISFLRRDRSGENLVIVVANFTPVPRYGYRVGVPSPGFYREILNTDAREYGGSGHGNLGGRKADPLPMHGRPYSLELTLPPLGVLYFRWEGDVSE</sequence>
<dbReference type="NCBIfam" id="NF008967">
    <property type="entry name" value="PRK12313.1"/>
    <property type="match status" value="1"/>
</dbReference>
<dbReference type="SUPFAM" id="SSF51011">
    <property type="entry name" value="Glycosyl hydrolase domain"/>
    <property type="match status" value="1"/>
</dbReference>
<dbReference type="GO" id="GO:0043169">
    <property type="term" value="F:cation binding"/>
    <property type="evidence" value="ECO:0007669"/>
    <property type="project" value="InterPro"/>
</dbReference>
<dbReference type="InterPro" id="IPR013780">
    <property type="entry name" value="Glyco_hydro_b"/>
</dbReference>
<keyword evidence="4" id="KW-0328">Glycosyltransferase</keyword>
<dbReference type="Proteomes" id="UP000886043">
    <property type="component" value="Unassembled WGS sequence"/>
</dbReference>
<dbReference type="GO" id="GO:0003844">
    <property type="term" value="F:1,4-alpha-glucan branching enzyme activity"/>
    <property type="evidence" value="ECO:0007669"/>
    <property type="project" value="UniProtKB-UniRule"/>
</dbReference>
<proteinExistence type="predicted"/>
<keyword evidence="4" id="KW-0808">Transferase</keyword>
<dbReference type="Gene3D" id="2.60.40.1180">
    <property type="entry name" value="Golgi alpha-mannosidase II"/>
    <property type="match status" value="1"/>
</dbReference>
<dbReference type="EMBL" id="DRMH01000106">
    <property type="protein sequence ID" value="HFC98358.1"/>
    <property type="molecule type" value="Genomic_DNA"/>
</dbReference>
<dbReference type="InterPro" id="IPR006407">
    <property type="entry name" value="GlgB"/>
</dbReference>
<dbReference type="GO" id="GO:0005829">
    <property type="term" value="C:cytosol"/>
    <property type="evidence" value="ECO:0007669"/>
    <property type="project" value="TreeGrafter"/>
</dbReference>
<feature type="non-terminal residue" evidence="4">
    <location>
        <position position="1"/>
    </location>
</feature>
<dbReference type="Pfam" id="PF02806">
    <property type="entry name" value="Alpha-amylase_C"/>
    <property type="match status" value="1"/>
</dbReference>
<evidence type="ECO:0000259" key="3">
    <source>
        <dbReference type="Pfam" id="PF02806"/>
    </source>
</evidence>
<dbReference type="Gene3D" id="3.20.20.80">
    <property type="entry name" value="Glycosidases"/>
    <property type="match status" value="1"/>
</dbReference>
<name>A0A7C3GFE2_9BACT</name>
<dbReference type="NCBIfam" id="TIGR01515">
    <property type="entry name" value="branching_enzym"/>
    <property type="match status" value="1"/>
</dbReference>
<dbReference type="EC" id="2.4.1.18" evidence="2"/>
<reference evidence="4" key="1">
    <citation type="journal article" date="2020" name="mSystems">
        <title>Genome- and Community-Level Interaction Insights into Carbon Utilization and Element Cycling Functions of Hydrothermarchaeota in Hydrothermal Sediment.</title>
        <authorList>
            <person name="Zhou Z."/>
            <person name="Liu Y."/>
            <person name="Xu W."/>
            <person name="Pan J."/>
            <person name="Luo Z.H."/>
            <person name="Li M."/>
        </authorList>
    </citation>
    <scope>NUCLEOTIDE SEQUENCE [LARGE SCALE GENOMIC DNA]</scope>
    <source>
        <strain evidence="4">HyVt-483</strain>
    </source>
</reference>
<dbReference type="FunFam" id="2.60.40.1180:FF:000002">
    <property type="entry name" value="1,4-alpha-glucan branching enzyme GlgB"/>
    <property type="match status" value="1"/>
</dbReference>
<protein>
    <recommendedName>
        <fullName evidence="2">1,4-alpha-glucan branching enzyme</fullName>
        <ecNumber evidence="2">2.4.1.18</ecNumber>
    </recommendedName>
</protein>
<feature type="domain" description="Alpha-amylase/branching enzyme C-terminal all beta" evidence="3">
    <location>
        <begin position="291"/>
        <end position="389"/>
    </location>
</feature>
<evidence type="ECO:0000313" key="4">
    <source>
        <dbReference type="EMBL" id="HFC98358.1"/>
    </source>
</evidence>
<dbReference type="PANTHER" id="PTHR43651">
    <property type="entry name" value="1,4-ALPHA-GLUCAN-BRANCHING ENZYME"/>
    <property type="match status" value="1"/>
</dbReference>
<dbReference type="SUPFAM" id="SSF51445">
    <property type="entry name" value="(Trans)glycosidases"/>
    <property type="match status" value="1"/>
</dbReference>
<dbReference type="AlphaFoldDB" id="A0A7C3GFE2"/>
<comment type="caution">
    <text evidence="4">The sequence shown here is derived from an EMBL/GenBank/DDBJ whole genome shotgun (WGS) entry which is preliminary data.</text>
</comment>
<dbReference type="PANTHER" id="PTHR43651:SF3">
    <property type="entry name" value="1,4-ALPHA-GLUCAN-BRANCHING ENZYME"/>
    <property type="match status" value="1"/>
</dbReference>
<gene>
    <name evidence="4" type="primary">glgB</name>
    <name evidence="4" type="ORF">ENJ40_07885</name>
</gene>
<dbReference type="GO" id="GO:0005978">
    <property type="term" value="P:glycogen biosynthetic process"/>
    <property type="evidence" value="ECO:0007669"/>
    <property type="project" value="UniProtKB-UniRule"/>
</dbReference>
<keyword evidence="1" id="KW-0119">Carbohydrate metabolism</keyword>
<dbReference type="InterPro" id="IPR006048">
    <property type="entry name" value="A-amylase/branching_C"/>
</dbReference>
<dbReference type="CDD" id="cd11322">
    <property type="entry name" value="AmyAc_Glg_BE"/>
    <property type="match status" value="1"/>
</dbReference>
<dbReference type="InterPro" id="IPR017853">
    <property type="entry name" value="GH"/>
</dbReference>
<evidence type="ECO:0000256" key="1">
    <source>
        <dbReference type="ARBA" id="ARBA00023277"/>
    </source>
</evidence>
<accession>A0A7C3GFE2</accession>
<evidence type="ECO:0000256" key="2">
    <source>
        <dbReference type="NCBIfam" id="TIGR01515"/>
    </source>
</evidence>